<comment type="caution">
    <text evidence="2">The sequence shown here is derived from an EMBL/GenBank/DDBJ whole genome shotgun (WGS) entry which is preliminary data.</text>
</comment>
<protein>
    <submittedName>
        <fullName evidence="2">Uncharacterized protein</fullName>
    </submittedName>
</protein>
<evidence type="ECO:0000313" key="2">
    <source>
        <dbReference type="EMBL" id="KAF9606441.1"/>
    </source>
</evidence>
<organism evidence="2 3">
    <name type="scientific">Coptis chinensis</name>
    <dbReference type="NCBI Taxonomy" id="261450"/>
    <lineage>
        <taxon>Eukaryota</taxon>
        <taxon>Viridiplantae</taxon>
        <taxon>Streptophyta</taxon>
        <taxon>Embryophyta</taxon>
        <taxon>Tracheophyta</taxon>
        <taxon>Spermatophyta</taxon>
        <taxon>Magnoliopsida</taxon>
        <taxon>Ranunculales</taxon>
        <taxon>Ranunculaceae</taxon>
        <taxon>Coptidoideae</taxon>
        <taxon>Coptis</taxon>
    </lineage>
</organism>
<feature type="region of interest" description="Disordered" evidence="1">
    <location>
        <begin position="1"/>
        <end position="54"/>
    </location>
</feature>
<dbReference type="EMBL" id="JADFTS010000005">
    <property type="protein sequence ID" value="KAF9606441.1"/>
    <property type="molecule type" value="Genomic_DNA"/>
</dbReference>
<accession>A0A835HXE0</accession>
<gene>
    <name evidence="2" type="ORF">IFM89_025150</name>
</gene>
<feature type="compositionally biased region" description="Basic residues" evidence="1">
    <location>
        <begin position="28"/>
        <end position="41"/>
    </location>
</feature>
<dbReference type="Proteomes" id="UP000631114">
    <property type="component" value="Unassembled WGS sequence"/>
</dbReference>
<proteinExistence type="predicted"/>
<keyword evidence="3" id="KW-1185">Reference proteome</keyword>
<dbReference type="AlphaFoldDB" id="A0A835HXE0"/>
<name>A0A835HXE0_9MAGN</name>
<evidence type="ECO:0000313" key="3">
    <source>
        <dbReference type="Proteomes" id="UP000631114"/>
    </source>
</evidence>
<reference evidence="2 3" key="1">
    <citation type="submission" date="2020-10" db="EMBL/GenBank/DDBJ databases">
        <title>The Coptis chinensis genome and diversification of protoberbering-type alkaloids.</title>
        <authorList>
            <person name="Wang B."/>
            <person name="Shu S."/>
            <person name="Song C."/>
            <person name="Liu Y."/>
        </authorList>
    </citation>
    <scope>NUCLEOTIDE SEQUENCE [LARGE SCALE GENOMIC DNA]</scope>
    <source>
        <strain evidence="2">HL-2020</strain>
        <tissue evidence="2">Leaf</tissue>
    </source>
</reference>
<evidence type="ECO:0000256" key="1">
    <source>
        <dbReference type="SAM" id="MobiDB-lite"/>
    </source>
</evidence>
<sequence>MNAASKPDDQLPESNNGKEAAESDQPAWKRKKNKRNRRKKNTTTQAPNAGDSISELEEITQNTAEMEVKDTVDAVSNRNSGTLGSVENARKSIVAVTNGDQAIVSERADDQVGGNLQEGEHTGCGIRSYDDAHSLQLVVAAVTDPIASLKSAYVQRRALWDELSQLGLNVEAWAVAGDFNVVTSNKERKGGRLPCQIAKWIDAATGWRSKILQRRISDHSPIVGWFTAIPKPHNIPFKFKKHWIKHESLKEVVKQSWEERLEDAPIKKVMKKLKRLKEVLKTWSWETFGDLSKKKKRVTEDLERIMKEQEENPFNVQL</sequence>